<dbReference type="EMBL" id="JMIY01000005">
    <property type="protein sequence ID" value="KCZ71655.1"/>
    <property type="molecule type" value="Genomic_DNA"/>
</dbReference>
<feature type="compositionally biased region" description="Polar residues" evidence="1">
    <location>
        <begin position="217"/>
        <end position="229"/>
    </location>
</feature>
<feature type="region of interest" description="Disordered" evidence="1">
    <location>
        <begin position="217"/>
        <end position="238"/>
    </location>
</feature>
<dbReference type="OrthoDB" id="33505at2157"/>
<keyword evidence="3" id="KW-1185">Reference proteome</keyword>
<gene>
    <name evidence="2" type="ORF">ANME2D_02391</name>
</gene>
<evidence type="ECO:0000313" key="3">
    <source>
        <dbReference type="Proteomes" id="UP000027153"/>
    </source>
</evidence>
<accession>A0A062V8E9</accession>
<evidence type="ECO:0000256" key="1">
    <source>
        <dbReference type="SAM" id="MobiDB-lite"/>
    </source>
</evidence>
<evidence type="ECO:0000313" key="2">
    <source>
        <dbReference type="EMBL" id="KCZ71655.1"/>
    </source>
</evidence>
<protein>
    <recommendedName>
        <fullName evidence="4">Transposase</fullName>
    </recommendedName>
</protein>
<name>A0A062V8E9_9EURY</name>
<dbReference type="Proteomes" id="UP000027153">
    <property type="component" value="Unassembled WGS sequence"/>
</dbReference>
<evidence type="ECO:0008006" key="4">
    <source>
        <dbReference type="Google" id="ProtNLM"/>
    </source>
</evidence>
<sequence>MMEDYKAIANHLINFGLHHKIGLETHYYPLSETDKTGKPKPIPPERELRDLNKKWFNEHYKGKYAAHYLDSAASFAMQQIKSWRTNGGDITSIPHIRKPIARLNNDLYTIQESKPDGTMKIRITVAPRKSVVMDIKVNHRHFTEWSLNRPGALVIVPYGLRLCFTDDSKIPKAKESAAYDFNFDRVVIARSDGEMKEVDLSDVMKIQENHKKKRESVQATMAHNPQKSQKIIRKHSKREHNRVNDLLHKKVHGKKNEILTFVGSRHLGVEDLHGTTQDILTDDRGVKFNAKMSSWIHGAFEDIIVHHHPDSKLYYTRGTSRYCPFCSSKLTHPTWKQSKCPNCGMFDRDWLEAVSGLVRTNTKHKKGQPWAVLRDVFPQYIENKLLLSSRLMIRGLPPVKVITESVCPECAVLYSEEQSDIDSGIAAVMHGNRSDVYDPTERVIGSDQLLIESENDANSEIDERMSRLST</sequence>
<organism evidence="2 3">
    <name type="scientific">Candidatus Methanoperedens nitratireducens</name>
    <dbReference type="NCBI Taxonomy" id="1392998"/>
    <lineage>
        <taxon>Archaea</taxon>
        <taxon>Methanobacteriati</taxon>
        <taxon>Methanobacteriota</taxon>
        <taxon>Stenosarchaea group</taxon>
        <taxon>Methanomicrobia</taxon>
        <taxon>Methanosarcinales</taxon>
        <taxon>ANME-2 cluster</taxon>
        <taxon>Candidatus Methanoperedentaceae</taxon>
        <taxon>Candidatus Methanoperedens</taxon>
    </lineage>
</organism>
<dbReference type="RefSeq" id="WP_048091730.1">
    <property type="nucleotide sequence ID" value="NZ_JMIY01000005.1"/>
</dbReference>
<dbReference type="AlphaFoldDB" id="A0A062V8E9"/>
<proteinExistence type="predicted"/>
<comment type="caution">
    <text evidence="2">The sequence shown here is derived from an EMBL/GenBank/DDBJ whole genome shotgun (WGS) entry which is preliminary data.</text>
</comment>
<reference evidence="2 3" key="1">
    <citation type="journal article" date="2013" name="Nature">
        <title>Anaerobic oxidation of methane coupled to nitrate reduction in a novel archaeal lineage.</title>
        <authorList>
            <person name="Haroon M.F."/>
            <person name="Hu S."/>
            <person name="Shi Y."/>
            <person name="Imelfort M."/>
            <person name="Keller J."/>
            <person name="Hugenholtz P."/>
            <person name="Yuan Z."/>
            <person name="Tyson G.W."/>
        </authorList>
    </citation>
    <scope>NUCLEOTIDE SEQUENCE [LARGE SCALE GENOMIC DNA]</scope>
    <source>
        <strain evidence="2 3">ANME-2d</strain>
    </source>
</reference>